<evidence type="ECO:0000313" key="4">
    <source>
        <dbReference type="Proteomes" id="UP000663929"/>
    </source>
</evidence>
<dbReference type="InterPro" id="IPR029062">
    <property type="entry name" value="Class_I_gatase-like"/>
</dbReference>
<dbReference type="Pfam" id="PF13519">
    <property type="entry name" value="VWA_2"/>
    <property type="match status" value="1"/>
</dbReference>
<keyword evidence="1" id="KW-0472">Membrane</keyword>
<organism evidence="3 4">
    <name type="scientific">Sulfidibacter corallicola</name>
    <dbReference type="NCBI Taxonomy" id="2818388"/>
    <lineage>
        <taxon>Bacteria</taxon>
        <taxon>Pseudomonadati</taxon>
        <taxon>Acidobacteriota</taxon>
        <taxon>Holophagae</taxon>
        <taxon>Acanthopleuribacterales</taxon>
        <taxon>Acanthopleuribacteraceae</taxon>
        <taxon>Sulfidibacter</taxon>
    </lineage>
</organism>
<keyword evidence="4" id="KW-1185">Reference proteome</keyword>
<keyword evidence="1" id="KW-1133">Transmembrane helix</keyword>
<dbReference type="AlphaFoldDB" id="A0A8A4TU50"/>
<keyword evidence="1" id="KW-0812">Transmembrane</keyword>
<dbReference type="SUPFAM" id="SSF52317">
    <property type="entry name" value="Class I glutamine amidotransferase-like"/>
    <property type="match status" value="1"/>
</dbReference>
<dbReference type="PANTHER" id="PTHR37947">
    <property type="entry name" value="BLL2462 PROTEIN"/>
    <property type="match status" value="1"/>
</dbReference>
<dbReference type="SMART" id="SM00327">
    <property type="entry name" value="VWA"/>
    <property type="match status" value="2"/>
</dbReference>
<sequence>MALIWEPLDGPTWLIWLMLGAATLALLLRGLQDGWRILARTPTVRGLALGCSLLAALGLALAVRRPALQAQARQPQSHLTLVLDCSASALRAEEGLETYRRKTAARLRALLGELPDALVQSGTASLVSFGEDALVTAESIAMDKLPEIVGNLEPGDLARADASDLSAGLTRARDLGRHATRRAILLVSDGLETEGDALAEARIHAHQGLPIHVLPLSGALPDLGLTAVDLPRRVPSGGQTHLRGLIHNQRPGAVKAEVDLVRNGDPDARAQPAALTLDPNRWARLRAPVTFEGMGLQFLDVTLTDGSATHRHRRRFYTYVRRAPRLLAIGGDNRWTAAIGPDQAEITQIAAEDLPDTLDWRDFDGVVIADVAAHRFDRAHLVRMAAAVEYQGLGLFLVNGDHGDEDPKTPTVIKSYEGTPLEPLLPVETRPRSKDEEEPARHVIFLIDASGSMSGWRIEMAKTIAKFIIANYLSDKDLVDVMAFTTKPAHVVQRSHMTEANKLAAYAGIDSLRAGSGTNPTAALELLSRERLANCGLIFISDGFFKPVNYRPDCRATVFAIGHTTVPPHSPLHAISDPFPVDAGFDPGQIDMPYFDPEPRDHFFERGLFPPQRMDLFLRRGDRLPLSDLPMNGNAVTTPHADATVVAVRPKWVDPVLAYREVGLGRVGVLTSGIGSAWIRNKEGKEAIAAWITHTLHFTARDRYDFTVIDRGGPMDIEIALLARNGKAQSVDGLEVTWLDERGSRKAVPMRAGTQPGTFRGRLNLPRDRETHPGYLNIRELGPDAEPRNQRIPFLLPAAGEVQDKPGAEAQSHGQNAALLRALAEGSGGRYEPEPDRPLFSELPPQTRRIPVWPWLLAAAAAFYAIAIGASRWDGGLERP</sequence>
<accession>A0A8A4TU50</accession>
<feature type="domain" description="VWFA" evidence="2">
    <location>
        <begin position="440"/>
        <end position="598"/>
    </location>
</feature>
<gene>
    <name evidence="3" type="ORF">J3U87_08820</name>
</gene>
<name>A0A8A4TU50_SULCO</name>
<dbReference type="PANTHER" id="PTHR37947:SF1">
    <property type="entry name" value="BLL2462 PROTEIN"/>
    <property type="match status" value="1"/>
</dbReference>
<dbReference type="InterPro" id="IPR002035">
    <property type="entry name" value="VWF_A"/>
</dbReference>
<dbReference type="RefSeq" id="WP_237382668.1">
    <property type="nucleotide sequence ID" value="NZ_CP071793.1"/>
</dbReference>
<dbReference type="Proteomes" id="UP000663929">
    <property type="component" value="Chromosome"/>
</dbReference>
<feature type="domain" description="VWFA" evidence="2">
    <location>
        <begin position="76"/>
        <end position="242"/>
    </location>
</feature>
<dbReference type="KEGG" id="scor:J3U87_08820"/>
<evidence type="ECO:0000313" key="3">
    <source>
        <dbReference type="EMBL" id="QTD52562.1"/>
    </source>
</evidence>
<dbReference type="EMBL" id="CP071793">
    <property type="protein sequence ID" value="QTD52562.1"/>
    <property type="molecule type" value="Genomic_DNA"/>
</dbReference>
<dbReference type="InterPro" id="IPR036465">
    <property type="entry name" value="vWFA_dom_sf"/>
</dbReference>
<reference evidence="3" key="1">
    <citation type="submission" date="2021-03" db="EMBL/GenBank/DDBJ databases">
        <title>Acanthopleuribacteraceae sp. M133.</title>
        <authorList>
            <person name="Wang G."/>
        </authorList>
    </citation>
    <scope>NUCLEOTIDE SEQUENCE</scope>
    <source>
        <strain evidence="3">M133</strain>
    </source>
</reference>
<dbReference type="CDD" id="cd00198">
    <property type="entry name" value="vWFA"/>
    <property type="match status" value="2"/>
</dbReference>
<feature type="transmembrane region" description="Helical" evidence="1">
    <location>
        <begin position="43"/>
        <end position="63"/>
    </location>
</feature>
<proteinExistence type="predicted"/>
<feature type="transmembrane region" description="Helical" evidence="1">
    <location>
        <begin position="13"/>
        <end position="31"/>
    </location>
</feature>
<protein>
    <submittedName>
        <fullName evidence="3">VWA domain-containing protein</fullName>
    </submittedName>
</protein>
<dbReference type="SUPFAM" id="SSF53300">
    <property type="entry name" value="vWA-like"/>
    <property type="match status" value="2"/>
</dbReference>
<evidence type="ECO:0000259" key="2">
    <source>
        <dbReference type="SMART" id="SM00327"/>
    </source>
</evidence>
<dbReference type="Gene3D" id="3.40.50.410">
    <property type="entry name" value="von Willebrand factor, type A domain"/>
    <property type="match status" value="2"/>
</dbReference>
<dbReference type="Gene3D" id="3.40.50.880">
    <property type="match status" value="1"/>
</dbReference>
<evidence type="ECO:0000256" key="1">
    <source>
        <dbReference type="SAM" id="Phobius"/>
    </source>
</evidence>